<feature type="chain" id="PRO_5011467871" description="Peptidase propeptide and YPEB domain-containing protein" evidence="1">
    <location>
        <begin position="21"/>
        <end position="80"/>
    </location>
</feature>
<protein>
    <recommendedName>
        <fullName evidence="4">Peptidase propeptide and YPEB domain-containing protein</fullName>
    </recommendedName>
</protein>
<dbReference type="EMBL" id="FNSL01000001">
    <property type="protein sequence ID" value="SEB86134.1"/>
    <property type="molecule type" value="Genomic_DNA"/>
</dbReference>
<evidence type="ECO:0000313" key="2">
    <source>
        <dbReference type="EMBL" id="SEB86134.1"/>
    </source>
</evidence>
<proteinExistence type="predicted"/>
<dbReference type="Proteomes" id="UP000199064">
    <property type="component" value="Unassembled WGS sequence"/>
</dbReference>
<evidence type="ECO:0008006" key="4">
    <source>
        <dbReference type="Google" id="ProtNLM"/>
    </source>
</evidence>
<name>A0A1H4MTN0_9HYPH</name>
<feature type="signal peptide" evidence="1">
    <location>
        <begin position="1"/>
        <end position="20"/>
    </location>
</feature>
<keyword evidence="1" id="KW-0732">Signal</keyword>
<organism evidence="2 3">
    <name type="scientific">Nitratireductor aquibiodomus</name>
    <dbReference type="NCBI Taxonomy" id="204799"/>
    <lineage>
        <taxon>Bacteria</taxon>
        <taxon>Pseudomonadati</taxon>
        <taxon>Pseudomonadota</taxon>
        <taxon>Alphaproteobacteria</taxon>
        <taxon>Hyphomicrobiales</taxon>
        <taxon>Phyllobacteriaceae</taxon>
        <taxon>Nitratireductor</taxon>
    </lineage>
</organism>
<sequence length="80" mass="8619">MKTAVLAALATLILAAPAAALEPIKGSLNYNADQTALSKTPVGSVTFNEFHNGGNRYREVYVVDTDRRLKIVNRSVVDNS</sequence>
<evidence type="ECO:0000256" key="1">
    <source>
        <dbReference type="SAM" id="SignalP"/>
    </source>
</evidence>
<evidence type="ECO:0000313" key="3">
    <source>
        <dbReference type="Proteomes" id="UP000199064"/>
    </source>
</evidence>
<dbReference type="AlphaFoldDB" id="A0A1H4MTN0"/>
<accession>A0A1H4MTN0</accession>
<dbReference type="RefSeq" id="WP_025029231.1">
    <property type="nucleotide sequence ID" value="NZ_FNSL01000001.1"/>
</dbReference>
<keyword evidence="3" id="KW-1185">Reference proteome</keyword>
<reference evidence="3" key="1">
    <citation type="submission" date="2016-10" db="EMBL/GenBank/DDBJ databases">
        <authorList>
            <person name="Varghese N."/>
            <person name="Submissions S."/>
        </authorList>
    </citation>
    <scope>NUCLEOTIDE SEQUENCE [LARGE SCALE GENOMIC DNA]</scope>
    <source>
        <strain evidence="3">ES.061</strain>
    </source>
</reference>
<gene>
    <name evidence="2" type="ORF">SAMN05216452_3459</name>
</gene>